<protein>
    <submittedName>
        <fullName evidence="2">DUF3231 family protein</fullName>
    </submittedName>
</protein>
<accession>A0ABV4YRL0</accession>
<feature type="transmembrane region" description="Helical" evidence="1">
    <location>
        <begin position="264"/>
        <end position="283"/>
    </location>
</feature>
<gene>
    <name evidence="2" type="ORF">P5G62_009655</name>
</gene>
<dbReference type="Proteomes" id="UP001241748">
    <property type="component" value="Unassembled WGS sequence"/>
</dbReference>
<dbReference type="EMBL" id="JAROBZ020000001">
    <property type="protein sequence ID" value="MFB3167377.1"/>
    <property type="molecule type" value="Genomic_DNA"/>
</dbReference>
<keyword evidence="1" id="KW-0472">Membrane</keyword>
<evidence type="ECO:0000313" key="2">
    <source>
        <dbReference type="EMBL" id="MFB3167377.1"/>
    </source>
</evidence>
<evidence type="ECO:0000256" key="1">
    <source>
        <dbReference type="SAM" id="Phobius"/>
    </source>
</evidence>
<dbReference type="RefSeq" id="WP_306074913.1">
    <property type="nucleotide sequence ID" value="NZ_JAROBZ020000001.1"/>
</dbReference>
<dbReference type="InterPro" id="IPR012347">
    <property type="entry name" value="Ferritin-like"/>
</dbReference>
<evidence type="ECO:0000313" key="3">
    <source>
        <dbReference type="Proteomes" id="UP001241748"/>
    </source>
</evidence>
<keyword evidence="3" id="KW-1185">Reference proteome</keyword>
<proteinExistence type="predicted"/>
<dbReference type="InterPro" id="IPR021617">
    <property type="entry name" value="DUF3231"/>
</dbReference>
<dbReference type="Pfam" id="PF11553">
    <property type="entry name" value="DUF3231"/>
    <property type="match status" value="2"/>
</dbReference>
<reference evidence="2 3" key="1">
    <citation type="submission" date="2024-05" db="EMBL/GenBank/DDBJ databases">
        <authorList>
            <person name="Venkateswaran K."/>
        </authorList>
    </citation>
    <scope>NUCLEOTIDE SEQUENCE [LARGE SCALE GENOMIC DNA]</scope>
    <source>
        <strain evidence="2 3">179-C4-2-HS</strain>
    </source>
</reference>
<comment type="caution">
    <text evidence="2">The sequence shown here is derived from an EMBL/GenBank/DDBJ whole genome shotgun (WGS) entry which is preliminary data.</text>
</comment>
<keyword evidence="1" id="KW-0812">Transmembrane</keyword>
<keyword evidence="1" id="KW-1133">Transmembrane helix</keyword>
<dbReference type="Gene3D" id="1.20.1260.10">
    <property type="match status" value="2"/>
</dbReference>
<organism evidence="2 3">
    <name type="scientific">Neobacillus driksii</name>
    <dbReference type="NCBI Taxonomy" id="3035913"/>
    <lineage>
        <taxon>Bacteria</taxon>
        <taxon>Bacillati</taxon>
        <taxon>Bacillota</taxon>
        <taxon>Bacilli</taxon>
        <taxon>Bacillales</taxon>
        <taxon>Bacillaceae</taxon>
        <taxon>Neobacillus</taxon>
    </lineage>
</organism>
<name>A0ABV4YRL0_9BACI</name>
<sequence length="329" mass="37297">MQDGKHFNLTSAEISQLWGTYMGDSSQVCILSYFLNVVEDQEIKTIIEDACNSAQLHVLKIKDMFSEEGQAIPHGFKIAEDVDTSAPRLYSDSLMLEYLHQFGRIGLRTHSVNLSLATRKDCTEFFKQCLTDADRLYEKAKDLQITKGIYGKSPLFKTSQEVDYIKHQNFLAGFFGVKRPLTAPEITSLYANFQRNSLGSGILIGFSQVAKANDVIKYFTRAKEIGEKHCEIFNSYLKEYNFLDPIYWDSQLTQNTQHVFSDKLLMFVVSTLTAASMGFYGLALGTSFRRDLGTVYNRFLLEIQLLAEDGANIMIENGWLESPPKVGEK</sequence>